<dbReference type="Proteomes" id="UP000708208">
    <property type="component" value="Unassembled WGS sequence"/>
</dbReference>
<feature type="compositionally biased region" description="Polar residues" evidence="1">
    <location>
        <begin position="217"/>
        <end position="247"/>
    </location>
</feature>
<dbReference type="GO" id="GO:0040038">
    <property type="term" value="P:polar body extrusion after meiotic divisions"/>
    <property type="evidence" value="ECO:0007669"/>
    <property type="project" value="TreeGrafter"/>
</dbReference>
<feature type="region of interest" description="Disordered" evidence="1">
    <location>
        <begin position="199"/>
        <end position="288"/>
    </location>
</feature>
<feature type="compositionally biased region" description="Polar residues" evidence="1">
    <location>
        <begin position="278"/>
        <end position="288"/>
    </location>
</feature>
<dbReference type="GO" id="GO:0030041">
    <property type="term" value="P:actin filament polymerization"/>
    <property type="evidence" value="ECO:0007669"/>
    <property type="project" value="TreeGrafter"/>
</dbReference>
<comment type="caution">
    <text evidence="2">The sequence shown here is derived from an EMBL/GenBank/DDBJ whole genome shotgun (WGS) entry which is preliminary data.</text>
</comment>
<dbReference type="OrthoDB" id="10043757at2759"/>
<dbReference type="GO" id="GO:0045010">
    <property type="term" value="P:actin nucleation"/>
    <property type="evidence" value="ECO:0007669"/>
    <property type="project" value="InterPro"/>
</dbReference>
<dbReference type="GO" id="GO:0003779">
    <property type="term" value="F:actin binding"/>
    <property type="evidence" value="ECO:0007669"/>
    <property type="project" value="InterPro"/>
</dbReference>
<protein>
    <recommendedName>
        <fullName evidence="4">Protein spire</fullName>
    </recommendedName>
</protein>
<dbReference type="GO" id="GO:0036089">
    <property type="term" value="P:cleavage furrow formation"/>
    <property type="evidence" value="ECO:0007669"/>
    <property type="project" value="TreeGrafter"/>
</dbReference>
<dbReference type="GO" id="GO:0030659">
    <property type="term" value="C:cytoplasmic vesicle membrane"/>
    <property type="evidence" value="ECO:0007669"/>
    <property type="project" value="TreeGrafter"/>
</dbReference>
<evidence type="ECO:0008006" key="4">
    <source>
        <dbReference type="Google" id="ProtNLM"/>
    </source>
</evidence>
<dbReference type="GO" id="GO:0051295">
    <property type="term" value="P:establishment of meiotic spindle localization"/>
    <property type="evidence" value="ECO:0007669"/>
    <property type="project" value="TreeGrafter"/>
</dbReference>
<reference evidence="2" key="1">
    <citation type="submission" date="2021-06" db="EMBL/GenBank/DDBJ databases">
        <authorList>
            <person name="Hodson N. C."/>
            <person name="Mongue J. A."/>
            <person name="Jaron S. K."/>
        </authorList>
    </citation>
    <scope>NUCLEOTIDE SEQUENCE</scope>
</reference>
<accession>A0A8J2KBL9</accession>
<dbReference type="GO" id="GO:0051639">
    <property type="term" value="P:actin filament network formation"/>
    <property type="evidence" value="ECO:0007669"/>
    <property type="project" value="TreeGrafter"/>
</dbReference>
<evidence type="ECO:0000313" key="3">
    <source>
        <dbReference type="Proteomes" id="UP000708208"/>
    </source>
</evidence>
<dbReference type="EMBL" id="CAJVCH010227938">
    <property type="protein sequence ID" value="CAG7732286.1"/>
    <property type="molecule type" value="Genomic_DNA"/>
</dbReference>
<evidence type="ECO:0000313" key="2">
    <source>
        <dbReference type="EMBL" id="CAG7732286.1"/>
    </source>
</evidence>
<dbReference type="PANTHER" id="PTHR21345">
    <property type="entry name" value="SPIRE"/>
    <property type="match status" value="1"/>
</dbReference>
<name>A0A8J2KBL9_9HEXA</name>
<dbReference type="GO" id="GO:0048193">
    <property type="term" value="P:Golgi vesicle transport"/>
    <property type="evidence" value="ECO:0007669"/>
    <property type="project" value="TreeGrafter"/>
</dbReference>
<dbReference type="AlphaFoldDB" id="A0A8J2KBL9"/>
<dbReference type="GO" id="GO:0008017">
    <property type="term" value="F:microtubule binding"/>
    <property type="evidence" value="ECO:0007669"/>
    <property type="project" value="TreeGrafter"/>
</dbReference>
<gene>
    <name evidence="2" type="ORF">AFUS01_LOCUS20808</name>
</gene>
<organism evidence="2 3">
    <name type="scientific">Allacma fusca</name>
    <dbReference type="NCBI Taxonomy" id="39272"/>
    <lineage>
        <taxon>Eukaryota</taxon>
        <taxon>Metazoa</taxon>
        <taxon>Ecdysozoa</taxon>
        <taxon>Arthropoda</taxon>
        <taxon>Hexapoda</taxon>
        <taxon>Collembola</taxon>
        <taxon>Symphypleona</taxon>
        <taxon>Sminthuridae</taxon>
        <taxon>Allacma</taxon>
    </lineage>
</organism>
<proteinExistence type="predicted"/>
<dbReference type="GO" id="GO:0005938">
    <property type="term" value="C:cell cortex"/>
    <property type="evidence" value="ECO:0007669"/>
    <property type="project" value="TreeGrafter"/>
</dbReference>
<dbReference type="InterPro" id="IPR029901">
    <property type="entry name" value="Spire"/>
</dbReference>
<sequence>MLSYKTNCLLLPYKLNGGVPQEPKFENDENSKVDFRRRHTICNPTNREEHGSTLITFPFEYTNSVNVFSSLQCPRASPILHRRKAKLPNSVSKSYLQEEFFQSNHWQTAIECLSLNLEEVVHIRNVLTKAELESLPVDCSLKEDVEKGKVCFLCLKTRFSLFLGPWGNTCKLCKRTVCAKCCAKMRIPTEHFAKVPVSTLSPNISPREEEKDLPGSKSLTPTRMDSLTPTNMTRKNSVGSAPTSPNLSRKFLGTGSDSGQRSVSPAVIEPEERDRYSPDQSNGPHSLPTVTSISLGIMAFKKRSFGRGKDVDKTEKLKGSLMVVCHDCKAMVLQIIRSSRAKKASAIRILFTKSSLNARSGLWEISIIISNII</sequence>
<keyword evidence="3" id="KW-1185">Reference proteome</keyword>
<dbReference type="PANTHER" id="PTHR21345:SF3">
    <property type="entry name" value="PROTEIN SPIRE"/>
    <property type="match status" value="1"/>
</dbReference>
<evidence type="ECO:0000256" key="1">
    <source>
        <dbReference type="SAM" id="MobiDB-lite"/>
    </source>
</evidence>